<dbReference type="Proteomes" id="UP001501153">
    <property type="component" value="Unassembled WGS sequence"/>
</dbReference>
<sequence length="181" mass="20600">MLVGFLGVAQPGKPLPAGYLRWSAVRRLQVADFQLKLRSKNNLRQSIGNIGLQMDGNAYDLLSKRVNAVVQNLFNTSASYLDSAGREDMNEQLRYMQTLWDISEVAARRLRKELRANARRIALIGKPDTGELFRLASEEASRRHIQYADETNYGLYLDKQETWERQLAQELAELAAFALPD</sequence>
<accession>A0ABP8IHM2</accession>
<protein>
    <submittedName>
        <fullName evidence="1">Uncharacterized protein</fullName>
    </submittedName>
</protein>
<gene>
    <name evidence="1" type="ORF">GCM10023185_25250</name>
</gene>
<comment type="caution">
    <text evidence="1">The sequence shown here is derived from an EMBL/GenBank/DDBJ whole genome shotgun (WGS) entry which is preliminary data.</text>
</comment>
<organism evidence="1 2">
    <name type="scientific">Hymenobacter saemangeumensis</name>
    <dbReference type="NCBI Taxonomy" id="1084522"/>
    <lineage>
        <taxon>Bacteria</taxon>
        <taxon>Pseudomonadati</taxon>
        <taxon>Bacteroidota</taxon>
        <taxon>Cytophagia</taxon>
        <taxon>Cytophagales</taxon>
        <taxon>Hymenobacteraceae</taxon>
        <taxon>Hymenobacter</taxon>
    </lineage>
</organism>
<dbReference type="EMBL" id="BAABGZ010000028">
    <property type="protein sequence ID" value="GAA4359031.1"/>
    <property type="molecule type" value="Genomic_DNA"/>
</dbReference>
<keyword evidence="2" id="KW-1185">Reference proteome</keyword>
<proteinExistence type="predicted"/>
<evidence type="ECO:0000313" key="2">
    <source>
        <dbReference type="Proteomes" id="UP001501153"/>
    </source>
</evidence>
<name>A0ABP8IHM2_9BACT</name>
<reference evidence="2" key="1">
    <citation type="journal article" date="2019" name="Int. J. Syst. Evol. Microbiol.">
        <title>The Global Catalogue of Microorganisms (GCM) 10K type strain sequencing project: providing services to taxonomists for standard genome sequencing and annotation.</title>
        <authorList>
            <consortium name="The Broad Institute Genomics Platform"/>
            <consortium name="The Broad Institute Genome Sequencing Center for Infectious Disease"/>
            <person name="Wu L."/>
            <person name="Ma J."/>
        </authorList>
    </citation>
    <scope>NUCLEOTIDE SEQUENCE [LARGE SCALE GENOMIC DNA]</scope>
    <source>
        <strain evidence="2">JCM 17923</strain>
    </source>
</reference>
<evidence type="ECO:0000313" key="1">
    <source>
        <dbReference type="EMBL" id="GAA4359031.1"/>
    </source>
</evidence>